<dbReference type="Pfam" id="PF00583">
    <property type="entry name" value="Acetyltransf_1"/>
    <property type="match status" value="1"/>
</dbReference>
<dbReference type="EMBL" id="CP034437">
    <property type="protein sequence ID" value="AZN40977.1"/>
    <property type="molecule type" value="Genomic_DNA"/>
</dbReference>
<dbReference type="PANTHER" id="PTHR43420">
    <property type="entry name" value="ACETYLTRANSFERASE"/>
    <property type="match status" value="1"/>
</dbReference>
<dbReference type="GO" id="GO:0016747">
    <property type="term" value="F:acyltransferase activity, transferring groups other than amino-acyl groups"/>
    <property type="evidence" value="ECO:0007669"/>
    <property type="project" value="InterPro"/>
</dbReference>
<evidence type="ECO:0000313" key="5">
    <source>
        <dbReference type="Proteomes" id="UP000272528"/>
    </source>
</evidence>
<name>A0A3S9A5G5_9BACL</name>
<dbReference type="CDD" id="cd04301">
    <property type="entry name" value="NAT_SF"/>
    <property type="match status" value="1"/>
</dbReference>
<feature type="domain" description="N-acetyltransferase" evidence="3">
    <location>
        <begin position="11"/>
        <end position="159"/>
    </location>
</feature>
<keyword evidence="5" id="KW-1185">Reference proteome</keyword>
<reference evidence="5" key="1">
    <citation type="submission" date="2018-12" db="EMBL/GenBank/DDBJ databases">
        <title>Genome sequence of Peanibacillus sp.</title>
        <authorList>
            <person name="Subramani G."/>
            <person name="Srinivasan S."/>
            <person name="Kim M.K."/>
        </authorList>
    </citation>
    <scope>NUCLEOTIDE SEQUENCE [LARGE SCALE GENOMIC DNA]</scope>
    <source>
        <strain evidence="5">18JY67-1</strain>
    </source>
</reference>
<protein>
    <submittedName>
        <fullName evidence="4">N-acetyltransferase</fullName>
    </submittedName>
</protein>
<dbReference type="InterPro" id="IPR016181">
    <property type="entry name" value="Acyl_CoA_acyltransferase"/>
</dbReference>
<evidence type="ECO:0000313" key="4">
    <source>
        <dbReference type="EMBL" id="AZN40977.1"/>
    </source>
</evidence>
<dbReference type="OrthoDB" id="156739at2"/>
<proteinExistence type="predicted"/>
<accession>A0A3S9A5G5</accession>
<keyword evidence="1 4" id="KW-0808">Transferase</keyword>
<keyword evidence="2" id="KW-0012">Acyltransferase</keyword>
<dbReference type="Proteomes" id="UP000272528">
    <property type="component" value="Chromosome"/>
</dbReference>
<dbReference type="KEGG" id="palb:EJC50_15885"/>
<dbReference type="PROSITE" id="PS51186">
    <property type="entry name" value="GNAT"/>
    <property type="match status" value="1"/>
</dbReference>
<evidence type="ECO:0000259" key="3">
    <source>
        <dbReference type="PROSITE" id="PS51186"/>
    </source>
</evidence>
<dbReference type="AlphaFoldDB" id="A0A3S9A5G5"/>
<dbReference type="SUPFAM" id="SSF55729">
    <property type="entry name" value="Acyl-CoA N-acyltransferases (Nat)"/>
    <property type="match status" value="1"/>
</dbReference>
<sequence>MNLNHIEEMPQLIRQATADEIATIVELKLRMFEEAGIKHYLKAEASAEIHATYAEMYRNLLAIHFVLEEEGSIVACAGAFLKSDIPYCFYETDCYGFIGDVYVMPEYRNRGYARRLTEEAISWLQAGGVKTIRLLASPAGRHLYETMGFKPTHEMELKL</sequence>
<dbReference type="InterPro" id="IPR050680">
    <property type="entry name" value="YpeA/RimI_acetyltransf"/>
</dbReference>
<evidence type="ECO:0000256" key="1">
    <source>
        <dbReference type="ARBA" id="ARBA00022679"/>
    </source>
</evidence>
<dbReference type="InterPro" id="IPR000182">
    <property type="entry name" value="GNAT_dom"/>
</dbReference>
<gene>
    <name evidence="4" type="ORF">EJC50_15885</name>
</gene>
<organism evidence="4 5">
    <name type="scientific">Paenibacillus albus</name>
    <dbReference type="NCBI Taxonomy" id="2495582"/>
    <lineage>
        <taxon>Bacteria</taxon>
        <taxon>Bacillati</taxon>
        <taxon>Bacillota</taxon>
        <taxon>Bacilli</taxon>
        <taxon>Bacillales</taxon>
        <taxon>Paenibacillaceae</taxon>
        <taxon>Paenibacillus</taxon>
    </lineage>
</organism>
<dbReference type="PANTHER" id="PTHR43420:SF12">
    <property type="entry name" value="N-ACETYLTRANSFERASE DOMAIN-CONTAINING PROTEIN"/>
    <property type="match status" value="1"/>
</dbReference>
<dbReference type="Gene3D" id="3.40.630.30">
    <property type="match status" value="1"/>
</dbReference>
<evidence type="ECO:0000256" key="2">
    <source>
        <dbReference type="ARBA" id="ARBA00023315"/>
    </source>
</evidence>